<dbReference type="EMBL" id="JAMZIH010006344">
    <property type="protein sequence ID" value="KAJ1674022.1"/>
    <property type="molecule type" value="Genomic_DNA"/>
</dbReference>
<organism evidence="1 2">
    <name type="scientific">Spiromyces aspiralis</name>
    <dbReference type="NCBI Taxonomy" id="68401"/>
    <lineage>
        <taxon>Eukaryota</taxon>
        <taxon>Fungi</taxon>
        <taxon>Fungi incertae sedis</taxon>
        <taxon>Zoopagomycota</taxon>
        <taxon>Kickxellomycotina</taxon>
        <taxon>Kickxellomycetes</taxon>
        <taxon>Kickxellales</taxon>
        <taxon>Kickxellaceae</taxon>
        <taxon>Spiromyces</taxon>
    </lineage>
</organism>
<accession>A0ACC1HFJ8</accession>
<protein>
    <submittedName>
        <fullName evidence="1">Uncharacterized protein</fullName>
    </submittedName>
</protein>
<feature type="non-terminal residue" evidence="1">
    <location>
        <position position="724"/>
    </location>
</feature>
<evidence type="ECO:0000313" key="1">
    <source>
        <dbReference type="EMBL" id="KAJ1674022.1"/>
    </source>
</evidence>
<keyword evidence="2" id="KW-1185">Reference proteome</keyword>
<name>A0ACC1HFJ8_9FUNG</name>
<reference evidence="1" key="1">
    <citation type="submission" date="2022-06" db="EMBL/GenBank/DDBJ databases">
        <title>Phylogenomic reconstructions and comparative analyses of Kickxellomycotina fungi.</title>
        <authorList>
            <person name="Reynolds N.K."/>
            <person name="Stajich J.E."/>
            <person name="Barry K."/>
            <person name="Grigoriev I.V."/>
            <person name="Crous P."/>
            <person name="Smith M.E."/>
        </authorList>
    </citation>
    <scope>NUCLEOTIDE SEQUENCE</scope>
    <source>
        <strain evidence="1">RSA 2271</strain>
    </source>
</reference>
<comment type="caution">
    <text evidence="1">The sequence shown here is derived from an EMBL/GenBank/DDBJ whole genome shotgun (WGS) entry which is preliminary data.</text>
</comment>
<gene>
    <name evidence="1" type="ORF">EV182_004124</name>
</gene>
<dbReference type="Proteomes" id="UP001145114">
    <property type="component" value="Unassembled WGS sequence"/>
</dbReference>
<proteinExistence type="predicted"/>
<evidence type="ECO:0000313" key="2">
    <source>
        <dbReference type="Proteomes" id="UP001145114"/>
    </source>
</evidence>
<sequence length="724" mass="80483">MLHSDLGVATSVASLVTTLVQQCDDETIEARKFAIQRLHHIIIDREFTHDHVYYRVPAPWLQIKLFRLLQYFPAPSEPHLQDMITGAIRGTILAAQEVPPDVQQVNAQNAILFEAINLAIHLDLDRKLLSEAAQLLGRFVSSRETNVRYLGLETMSHLAAYVDYNTELKKYHPVIVQSLRDRDVSVRRRALDLMYSMCSISNAKGTVMELLRHMPSADPALREEMALKIAILTERYATEYSWYVDVMMRLIATAGSHMGDEVWYRVVQVVLGNEDLQAYAVSVALQTLKAPVCHDNAFKVCAYILGEFGHLIANNEGCSPLEQLTALQNKMKTGSLVSRAVALTTVGKLANLFPEIKPQCLRLLDQYRSALDSELQQRACEYHALIARDNDELLQTVFEEIPPFPERQSALMSRLLKREADTEDRRTWVHGGKVANRERRNMLTGEKAGGGKGGARPAFQNNDGATDSLFSTDDEGAGGTRGGEQRLPTNAEADLLQLHDDEPLVEGVVDATLACQPHYDRLLWNRSGILYNDTDIQIGLTAIYKPPTGRVAIYIGNKTPHPITELLVTADHEPLQGAPTKTADGELAINIALAKDGGGDADSQQNVGNAASGLPAPMTIAPLSQVRVIYDLCCLGLFTPTLGLRVDFNADGRRRQLSMPLPVVLLHFIEPVSISAPDFFHRWRQLGIHESRESQMVFRTDQGDVNDAVIEWSHRVLDGLNLAK</sequence>